<sequence>MGFGLAKGDNWSRRLCFCLRHGGRGGLWFIFHFKGWKGGKVSSLSRGRRHRHEGRCRFAIARNGGSGPCSGANDEC</sequence>
<dbReference type="EMBL" id="BTGU01000086">
    <property type="protein sequence ID" value="GMN59365.1"/>
    <property type="molecule type" value="Genomic_DNA"/>
</dbReference>
<comment type="caution">
    <text evidence="1">The sequence shown here is derived from an EMBL/GenBank/DDBJ whole genome shotgun (WGS) entry which is preliminary data.</text>
</comment>
<dbReference type="AlphaFoldDB" id="A0AA88DQF3"/>
<name>A0AA88DQF3_FICCA</name>
<reference evidence="1" key="1">
    <citation type="submission" date="2023-07" db="EMBL/GenBank/DDBJ databases">
        <title>draft genome sequence of fig (Ficus carica).</title>
        <authorList>
            <person name="Takahashi T."/>
            <person name="Nishimura K."/>
        </authorList>
    </citation>
    <scope>NUCLEOTIDE SEQUENCE</scope>
</reference>
<organism evidence="1 2">
    <name type="scientific">Ficus carica</name>
    <name type="common">Common fig</name>
    <dbReference type="NCBI Taxonomy" id="3494"/>
    <lineage>
        <taxon>Eukaryota</taxon>
        <taxon>Viridiplantae</taxon>
        <taxon>Streptophyta</taxon>
        <taxon>Embryophyta</taxon>
        <taxon>Tracheophyta</taxon>
        <taxon>Spermatophyta</taxon>
        <taxon>Magnoliopsida</taxon>
        <taxon>eudicotyledons</taxon>
        <taxon>Gunneridae</taxon>
        <taxon>Pentapetalae</taxon>
        <taxon>rosids</taxon>
        <taxon>fabids</taxon>
        <taxon>Rosales</taxon>
        <taxon>Moraceae</taxon>
        <taxon>Ficeae</taxon>
        <taxon>Ficus</taxon>
    </lineage>
</organism>
<evidence type="ECO:0000313" key="1">
    <source>
        <dbReference type="EMBL" id="GMN59365.1"/>
    </source>
</evidence>
<proteinExistence type="predicted"/>
<accession>A0AA88DQF3</accession>
<evidence type="ECO:0000313" key="2">
    <source>
        <dbReference type="Proteomes" id="UP001187192"/>
    </source>
</evidence>
<protein>
    <submittedName>
        <fullName evidence="1">Uncharacterized protein</fullName>
    </submittedName>
</protein>
<keyword evidence="2" id="KW-1185">Reference proteome</keyword>
<gene>
    <name evidence="1" type="ORF">TIFTF001_028456</name>
</gene>
<dbReference type="Proteomes" id="UP001187192">
    <property type="component" value="Unassembled WGS sequence"/>
</dbReference>